<keyword evidence="1 4" id="KW-0812">Transmembrane</keyword>
<evidence type="ECO:0000256" key="2">
    <source>
        <dbReference type="ARBA" id="ARBA00022989"/>
    </source>
</evidence>
<feature type="transmembrane region" description="Helical" evidence="4">
    <location>
        <begin position="126"/>
        <end position="145"/>
    </location>
</feature>
<proteinExistence type="predicted"/>
<keyword evidence="2 4" id="KW-1133">Transmembrane helix</keyword>
<gene>
    <name evidence="6" type="ORF">IQ22_03195</name>
</gene>
<reference evidence="6 7" key="1">
    <citation type="journal article" date="2015" name="Stand. Genomic Sci.">
        <title>Genomic Encyclopedia of Bacterial and Archaeal Type Strains, Phase III: the genomes of soil and plant-associated and newly described type strains.</title>
        <authorList>
            <person name="Whitman W.B."/>
            <person name="Woyke T."/>
            <person name="Klenk H.P."/>
            <person name="Zhou Y."/>
            <person name="Lilburn T.G."/>
            <person name="Beck B.J."/>
            <person name="De Vos P."/>
            <person name="Vandamme P."/>
            <person name="Eisen J.A."/>
            <person name="Garrity G."/>
            <person name="Hugenholtz P."/>
            <person name="Kyrpides N.C."/>
        </authorList>
    </citation>
    <scope>NUCLEOTIDE SEQUENCE [LARGE SCALE GENOMIC DNA]</scope>
    <source>
        <strain evidence="6 7">CGMCC 1.6858</strain>
    </source>
</reference>
<evidence type="ECO:0000256" key="1">
    <source>
        <dbReference type="ARBA" id="ARBA00022692"/>
    </source>
</evidence>
<feature type="transmembrane region" description="Helical" evidence="4">
    <location>
        <begin position="37"/>
        <end position="54"/>
    </location>
</feature>
<dbReference type="PANTHER" id="PTHR23534:SF1">
    <property type="entry name" value="MAJOR FACILITATOR SUPERFAMILY PROTEIN"/>
    <property type="match status" value="1"/>
</dbReference>
<evidence type="ECO:0000256" key="4">
    <source>
        <dbReference type="SAM" id="Phobius"/>
    </source>
</evidence>
<feature type="transmembrane region" description="Helical" evidence="4">
    <location>
        <begin position="60"/>
        <end position="84"/>
    </location>
</feature>
<dbReference type="InterPro" id="IPR020846">
    <property type="entry name" value="MFS_dom"/>
</dbReference>
<accession>A0A562Q7V9</accession>
<organism evidence="6 7">
    <name type="scientific">Pseudomonas duriflava</name>
    <dbReference type="NCBI Taxonomy" id="459528"/>
    <lineage>
        <taxon>Bacteria</taxon>
        <taxon>Pseudomonadati</taxon>
        <taxon>Pseudomonadota</taxon>
        <taxon>Gammaproteobacteria</taxon>
        <taxon>Pseudomonadales</taxon>
        <taxon>Pseudomonadaceae</taxon>
        <taxon>Pseudomonas</taxon>
    </lineage>
</organism>
<dbReference type="SUPFAM" id="SSF103473">
    <property type="entry name" value="MFS general substrate transporter"/>
    <property type="match status" value="1"/>
</dbReference>
<dbReference type="EMBL" id="VLKY01000010">
    <property type="protein sequence ID" value="TWI52819.1"/>
    <property type="molecule type" value="Genomic_DNA"/>
</dbReference>
<evidence type="ECO:0000313" key="7">
    <source>
        <dbReference type="Proteomes" id="UP000316905"/>
    </source>
</evidence>
<dbReference type="Proteomes" id="UP000316905">
    <property type="component" value="Unassembled WGS sequence"/>
</dbReference>
<dbReference type="Gene3D" id="1.20.1250.20">
    <property type="entry name" value="MFS general substrate transporter like domains"/>
    <property type="match status" value="1"/>
</dbReference>
<evidence type="ECO:0000313" key="6">
    <source>
        <dbReference type="EMBL" id="TWI52819.1"/>
    </source>
</evidence>
<sequence>MWFSLTRAAGVIQRHVLGMFLPAFIAGPLVDRWGSRPVAWLGCLLLTTSATIALSGQSEVFFLVSSFCLGLGWNLMLVAGTTLLSEGHEASERGQAQALMELGNGGLAALMTFASGALLVNIGWSAVNLLVLPMLFIAALALWSLRKPQAQTD</sequence>
<protein>
    <submittedName>
        <fullName evidence="6">MFS transporter</fullName>
    </submittedName>
</protein>
<name>A0A562Q7V9_9PSED</name>
<dbReference type="GO" id="GO:0022857">
    <property type="term" value="F:transmembrane transporter activity"/>
    <property type="evidence" value="ECO:0007669"/>
    <property type="project" value="InterPro"/>
</dbReference>
<feature type="transmembrane region" description="Helical" evidence="4">
    <location>
        <begin position="96"/>
        <end position="120"/>
    </location>
</feature>
<evidence type="ECO:0000259" key="5">
    <source>
        <dbReference type="PROSITE" id="PS50850"/>
    </source>
</evidence>
<feature type="domain" description="Major facilitator superfamily (MFS) profile" evidence="5">
    <location>
        <begin position="1"/>
        <end position="153"/>
    </location>
</feature>
<dbReference type="AlphaFoldDB" id="A0A562Q7V9"/>
<comment type="caution">
    <text evidence="6">The sequence shown here is derived from an EMBL/GenBank/DDBJ whole genome shotgun (WGS) entry which is preliminary data.</text>
</comment>
<keyword evidence="7" id="KW-1185">Reference proteome</keyword>
<evidence type="ECO:0000256" key="3">
    <source>
        <dbReference type="ARBA" id="ARBA00023136"/>
    </source>
</evidence>
<keyword evidence="3 4" id="KW-0472">Membrane</keyword>
<dbReference type="InterPro" id="IPR036259">
    <property type="entry name" value="MFS_trans_sf"/>
</dbReference>
<dbReference type="InterPro" id="IPR011701">
    <property type="entry name" value="MFS"/>
</dbReference>
<dbReference type="PANTHER" id="PTHR23534">
    <property type="entry name" value="MFS PERMEASE"/>
    <property type="match status" value="1"/>
</dbReference>
<dbReference type="PROSITE" id="PS50850">
    <property type="entry name" value="MFS"/>
    <property type="match status" value="1"/>
</dbReference>
<dbReference type="Pfam" id="PF07690">
    <property type="entry name" value="MFS_1"/>
    <property type="match status" value="1"/>
</dbReference>